<comment type="caution">
    <text evidence="1">The sequence shown here is derived from an EMBL/GenBank/DDBJ whole genome shotgun (WGS) entry which is preliminary data.</text>
</comment>
<proteinExistence type="predicted"/>
<evidence type="ECO:0000313" key="2">
    <source>
        <dbReference type="Proteomes" id="UP000053048"/>
    </source>
</evidence>
<evidence type="ECO:0000313" key="1">
    <source>
        <dbReference type="EMBL" id="KTB55132.1"/>
    </source>
</evidence>
<dbReference type="EMBL" id="LKEJ01000190">
    <property type="protein sequence ID" value="KTB55132.1"/>
    <property type="molecule type" value="Genomic_DNA"/>
</dbReference>
<dbReference type="Proteomes" id="UP000053048">
    <property type="component" value="Unassembled WGS sequence"/>
</dbReference>
<keyword evidence="2" id="KW-1185">Reference proteome</keyword>
<accession>A0A0W0H2U4</accession>
<organism evidence="1 2">
    <name type="scientific">Pseudomonas viridiflava ICMP 13104</name>
    <dbReference type="NCBI Taxonomy" id="1198305"/>
    <lineage>
        <taxon>Bacteria</taxon>
        <taxon>Pseudomonadati</taxon>
        <taxon>Pseudomonadota</taxon>
        <taxon>Gammaproteobacteria</taxon>
        <taxon>Pseudomonadales</taxon>
        <taxon>Pseudomonadaceae</taxon>
        <taxon>Pseudomonas</taxon>
    </lineage>
</organism>
<sequence length="633" mass="69005">MRKKTSIHTRSPNQDLTLIPPFVSVADETDGLIKTVDLENDVIVEFPVWEGAELQDSYQLRLNGQKIGLPGQLVPLPPTGTILRLAIPVETELKDDGTYQLDYVTIGFPSTVEQSSQIKTIVIDRTAPGEHIPSTVEQSSQIKTIVIDRTAPGEHQLGYMDFPINVKDGLTLEELQNMGDVLTGSIFGYSGLNRGDTIKTYWGSVPGPELELNGLEDENQAINLLFTKDFLTALDNPAGATYYTVTDRAGNISAESQKITIPLFLTDVTPGLPAPVIDNNDGVIDYSEAMASVEVKIPFSSFLMEGDQITLHWGTEALGPALVATEDLSEPFVILFDVQYITVEMAQNGVRELRYDVIRNGQVVGTSDPLEVLVNIELPVPGVLDKPTVKGSSSSPSNEDNFIDENDFELDATILINWNQYFRANQVLTVFWGGQEVLEQPYTITNSDVVAGRTLLLTAQNSKFTSVGTGNDIRVYYTVKTVGNPNTSTSSEQGLIVRSKNELPGGPEGPEAPQFMSLSANGTLTFENSAQGAPIFIGPYLNIGQGQVIVFTYVAYNGLVGDDKKFEWSMTSSALTQEEVENGVNILVPRTVLNQHCYGHADISFQVKSSMGQGNSKRASAYVDMRVGGLCRI</sequence>
<gene>
    <name evidence="1" type="ORF">AO067_09900</name>
</gene>
<name>A0A0W0H2U4_PSEVI</name>
<protein>
    <submittedName>
        <fullName evidence="1">Uncharacterized protein</fullName>
    </submittedName>
</protein>
<dbReference type="AlphaFoldDB" id="A0A0W0H2U4"/>
<reference evidence="1 2" key="1">
    <citation type="submission" date="2015-09" db="EMBL/GenBank/DDBJ databases">
        <title>Genome sequence of ICMP 13104.</title>
        <authorList>
            <person name="Visnovsky S."/>
            <person name="Lu A."/>
            <person name="Panda P."/>
            <person name="Pitman A."/>
        </authorList>
    </citation>
    <scope>NUCLEOTIDE SEQUENCE [LARGE SCALE GENOMIC DNA]</scope>
    <source>
        <strain evidence="1 2">ICMP 13104</strain>
    </source>
</reference>